<feature type="compositionally biased region" description="Basic residues" evidence="1">
    <location>
        <begin position="47"/>
        <end position="57"/>
    </location>
</feature>
<dbReference type="RefSeq" id="WP_187541267.1">
    <property type="nucleotide sequence ID" value="NZ_CP060717.1"/>
</dbReference>
<protein>
    <submittedName>
        <fullName evidence="2">Uncharacterized protein</fullName>
    </submittedName>
</protein>
<gene>
    <name evidence="2" type="ORF">H9L12_07830</name>
</gene>
<sequence>MPDGALVGSGGRGGSMATMGGGLTDATVTTGAVDAQADSRKAGTTAKRIRRRAPAWS</sequence>
<dbReference type="Proteomes" id="UP000515955">
    <property type="component" value="Chromosome"/>
</dbReference>
<keyword evidence="3" id="KW-1185">Reference proteome</keyword>
<accession>A0A7G9S8U2</accession>
<reference evidence="2 3" key="1">
    <citation type="submission" date="2020-08" db="EMBL/GenBank/DDBJ databases">
        <title>Genome sequence of Sphingomonas rhizophila KACC 19189T.</title>
        <authorList>
            <person name="Hyun D.-W."/>
            <person name="Bae J.-W."/>
        </authorList>
    </citation>
    <scope>NUCLEOTIDE SEQUENCE [LARGE SCALE GENOMIC DNA]</scope>
    <source>
        <strain evidence="2 3">KACC 19189</strain>
    </source>
</reference>
<evidence type="ECO:0000313" key="3">
    <source>
        <dbReference type="Proteomes" id="UP000515955"/>
    </source>
</evidence>
<proteinExistence type="predicted"/>
<dbReference type="EMBL" id="CP060717">
    <property type="protein sequence ID" value="QNN64267.1"/>
    <property type="molecule type" value="Genomic_DNA"/>
</dbReference>
<dbReference type="AlphaFoldDB" id="A0A7G9S8U2"/>
<feature type="region of interest" description="Disordered" evidence="1">
    <location>
        <begin position="34"/>
        <end position="57"/>
    </location>
</feature>
<feature type="compositionally biased region" description="Gly residues" evidence="1">
    <location>
        <begin position="7"/>
        <end position="22"/>
    </location>
</feature>
<dbReference type="KEGG" id="srhi:H9L12_07830"/>
<feature type="region of interest" description="Disordered" evidence="1">
    <location>
        <begin position="1"/>
        <end position="22"/>
    </location>
</feature>
<evidence type="ECO:0000256" key="1">
    <source>
        <dbReference type="SAM" id="MobiDB-lite"/>
    </source>
</evidence>
<evidence type="ECO:0000313" key="2">
    <source>
        <dbReference type="EMBL" id="QNN64267.1"/>
    </source>
</evidence>
<name>A0A7G9S8U2_9SPHN</name>
<organism evidence="2 3">
    <name type="scientific">Sphingomonas rhizophila</name>
    <dbReference type="NCBI Taxonomy" id="2071607"/>
    <lineage>
        <taxon>Bacteria</taxon>
        <taxon>Pseudomonadati</taxon>
        <taxon>Pseudomonadota</taxon>
        <taxon>Alphaproteobacteria</taxon>
        <taxon>Sphingomonadales</taxon>
        <taxon>Sphingomonadaceae</taxon>
        <taxon>Sphingomonas</taxon>
    </lineage>
</organism>